<protein>
    <recommendedName>
        <fullName evidence="4">Secreted protein</fullName>
    </recommendedName>
</protein>
<comment type="caution">
    <text evidence="2">The sequence shown here is derived from an EMBL/GenBank/DDBJ whole genome shotgun (WGS) entry which is preliminary data.</text>
</comment>
<evidence type="ECO:0000313" key="3">
    <source>
        <dbReference type="Proteomes" id="UP000663834"/>
    </source>
</evidence>
<feature type="signal peptide" evidence="1">
    <location>
        <begin position="1"/>
        <end position="26"/>
    </location>
</feature>
<evidence type="ECO:0008006" key="4">
    <source>
        <dbReference type="Google" id="ProtNLM"/>
    </source>
</evidence>
<accession>A0A816D9T4</accession>
<organism evidence="2 3">
    <name type="scientific">Rotaria magnacalcarata</name>
    <dbReference type="NCBI Taxonomy" id="392030"/>
    <lineage>
        <taxon>Eukaryota</taxon>
        <taxon>Metazoa</taxon>
        <taxon>Spiralia</taxon>
        <taxon>Gnathifera</taxon>
        <taxon>Rotifera</taxon>
        <taxon>Eurotatoria</taxon>
        <taxon>Bdelloidea</taxon>
        <taxon>Philodinida</taxon>
        <taxon>Philodinidae</taxon>
        <taxon>Rotaria</taxon>
    </lineage>
</organism>
<sequence length="76" mass="8593">MNNQPMVQVTIPQITIMLFFICLVQSSTLSYSSTARTMECVFTTINSNNLTHIEIVNRFLNSSISSILRFGMVDTQ</sequence>
<dbReference type="EMBL" id="CAJNOW010014803">
    <property type="protein sequence ID" value="CAF1635344.1"/>
    <property type="molecule type" value="Genomic_DNA"/>
</dbReference>
<reference evidence="2" key="1">
    <citation type="submission" date="2021-02" db="EMBL/GenBank/DDBJ databases">
        <authorList>
            <person name="Nowell W R."/>
        </authorList>
    </citation>
    <scope>NUCLEOTIDE SEQUENCE</scope>
</reference>
<keyword evidence="1" id="KW-0732">Signal</keyword>
<name>A0A816D9T4_9BILA</name>
<feature type="chain" id="PRO_5032790469" description="Secreted protein" evidence="1">
    <location>
        <begin position="27"/>
        <end position="76"/>
    </location>
</feature>
<evidence type="ECO:0000256" key="1">
    <source>
        <dbReference type="SAM" id="SignalP"/>
    </source>
</evidence>
<evidence type="ECO:0000313" key="2">
    <source>
        <dbReference type="EMBL" id="CAF1635344.1"/>
    </source>
</evidence>
<gene>
    <name evidence="2" type="ORF">KQP761_LOCUS26956</name>
</gene>
<proteinExistence type="predicted"/>
<dbReference type="AlphaFoldDB" id="A0A816D9T4"/>
<dbReference type="Proteomes" id="UP000663834">
    <property type="component" value="Unassembled WGS sequence"/>
</dbReference>
<feature type="non-terminal residue" evidence="2">
    <location>
        <position position="1"/>
    </location>
</feature>